<keyword evidence="2" id="KW-0238">DNA-binding</keyword>
<dbReference type="RefSeq" id="WP_153835439.1">
    <property type="nucleotide sequence ID" value="NZ_JBHUMW010000011.1"/>
</dbReference>
<accession>A0A6N7R0W4</accession>
<dbReference type="InterPro" id="IPR009057">
    <property type="entry name" value="Homeodomain-like_sf"/>
</dbReference>
<gene>
    <name evidence="5" type="ORF">GH885_10555</name>
</gene>
<dbReference type="PANTHER" id="PTHR47504">
    <property type="entry name" value="RIGHT ORIGIN-BINDING PROTEIN"/>
    <property type="match status" value="1"/>
</dbReference>
<evidence type="ECO:0000259" key="4">
    <source>
        <dbReference type="PROSITE" id="PS01124"/>
    </source>
</evidence>
<dbReference type="InterPro" id="IPR020449">
    <property type="entry name" value="Tscrpt_reg_AraC-type_HTH"/>
</dbReference>
<name>A0A6N7R0W4_9BACI</name>
<dbReference type="SUPFAM" id="SSF46689">
    <property type="entry name" value="Homeodomain-like"/>
    <property type="match status" value="2"/>
</dbReference>
<dbReference type="InterPro" id="IPR018062">
    <property type="entry name" value="HTH_AraC-typ_CS"/>
</dbReference>
<evidence type="ECO:0000313" key="6">
    <source>
        <dbReference type="Proteomes" id="UP000435187"/>
    </source>
</evidence>
<dbReference type="SMART" id="SM00342">
    <property type="entry name" value="HTH_ARAC"/>
    <property type="match status" value="1"/>
</dbReference>
<evidence type="ECO:0000256" key="1">
    <source>
        <dbReference type="ARBA" id="ARBA00023015"/>
    </source>
</evidence>
<dbReference type="PRINTS" id="PR00032">
    <property type="entry name" value="HTHARAC"/>
</dbReference>
<feature type="domain" description="HTH araC/xylS-type" evidence="4">
    <location>
        <begin position="8"/>
        <end position="106"/>
    </location>
</feature>
<evidence type="ECO:0000313" key="5">
    <source>
        <dbReference type="EMBL" id="MRI66771.1"/>
    </source>
</evidence>
<dbReference type="InterPro" id="IPR018060">
    <property type="entry name" value="HTH_AraC"/>
</dbReference>
<dbReference type="AlphaFoldDB" id="A0A6N7R0W4"/>
<organism evidence="5 6">
    <name type="scientific">Gracilibacillus thailandensis</name>
    <dbReference type="NCBI Taxonomy" id="563735"/>
    <lineage>
        <taxon>Bacteria</taxon>
        <taxon>Bacillati</taxon>
        <taxon>Bacillota</taxon>
        <taxon>Bacilli</taxon>
        <taxon>Bacillales</taxon>
        <taxon>Bacillaceae</taxon>
        <taxon>Gracilibacillus</taxon>
    </lineage>
</organism>
<evidence type="ECO:0000256" key="2">
    <source>
        <dbReference type="ARBA" id="ARBA00023125"/>
    </source>
</evidence>
<dbReference type="Gene3D" id="1.10.10.60">
    <property type="entry name" value="Homeodomain-like"/>
    <property type="match status" value="2"/>
</dbReference>
<dbReference type="InterPro" id="IPR050959">
    <property type="entry name" value="MarA-like"/>
</dbReference>
<comment type="caution">
    <text evidence="5">The sequence shown here is derived from an EMBL/GenBank/DDBJ whole genome shotgun (WGS) entry which is preliminary data.</text>
</comment>
<keyword evidence="6" id="KW-1185">Reference proteome</keyword>
<dbReference type="Proteomes" id="UP000435187">
    <property type="component" value="Unassembled WGS sequence"/>
</dbReference>
<evidence type="ECO:0000256" key="3">
    <source>
        <dbReference type="ARBA" id="ARBA00023163"/>
    </source>
</evidence>
<sequence>MDHYEVIERALKYIEDNIEEPLSVESVADSFNMSKYYFHRLFSAMMGYSLNHYILTRRLNASLKLMQNDDLSLTDIAYQLNFGTQASFTRAFKRQYGIAPSSQRGKGHNSLPQVPIPPVVSRPIKNINGDIVTDFTLTEFPTIELNGIAFEVDLATEDYRSKIRSHSKLLLNNIDEAIQGSCYVIYSDCQPNSTRFKVLFGISQDIKIDHPHFFTVNVPQLFCAKFKYSGDLIDISEVLKTDYARFLKISKQETGDSHIELVQVFEDIHQLDSTYHIYTPIKKLQMDTDI</sequence>
<dbReference type="GO" id="GO:0003700">
    <property type="term" value="F:DNA-binding transcription factor activity"/>
    <property type="evidence" value="ECO:0007669"/>
    <property type="project" value="InterPro"/>
</dbReference>
<dbReference type="PANTHER" id="PTHR47504:SF5">
    <property type="entry name" value="RIGHT ORIGIN-BINDING PROTEIN"/>
    <property type="match status" value="1"/>
</dbReference>
<dbReference type="Pfam" id="PF12833">
    <property type="entry name" value="HTH_18"/>
    <property type="match status" value="1"/>
</dbReference>
<dbReference type="GO" id="GO:0043565">
    <property type="term" value="F:sequence-specific DNA binding"/>
    <property type="evidence" value="ECO:0007669"/>
    <property type="project" value="InterPro"/>
</dbReference>
<keyword evidence="1" id="KW-0805">Transcription regulation</keyword>
<keyword evidence="3" id="KW-0804">Transcription</keyword>
<dbReference type="PROSITE" id="PS00041">
    <property type="entry name" value="HTH_ARAC_FAMILY_1"/>
    <property type="match status" value="1"/>
</dbReference>
<dbReference type="Gene3D" id="3.20.80.10">
    <property type="entry name" value="Regulatory factor, effector binding domain"/>
    <property type="match status" value="1"/>
</dbReference>
<dbReference type="InterPro" id="IPR011256">
    <property type="entry name" value="Reg_factor_effector_dom_sf"/>
</dbReference>
<protein>
    <submittedName>
        <fullName evidence="5">Helix-turn-helix domain-containing protein</fullName>
    </submittedName>
</protein>
<reference evidence="5 6" key="1">
    <citation type="submission" date="2019-10" db="EMBL/GenBank/DDBJ databases">
        <title>Gracilibacillus salitolerans sp. nov., a moderate halophile isolated from a saline soil in northwest China.</title>
        <authorList>
            <person name="Gan L."/>
        </authorList>
    </citation>
    <scope>NUCLEOTIDE SEQUENCE [LARGE SCALE GENOMIC DNA]</scope>
    <source>
        <strain evidence="5 6">TP2-8</strain>
    </source>
</reference>
<proteinExistence type="predicted"/>
<dbReference type="PROSITE" id="PS01124">
    <property type="entry name" value="HTH_ARAC_FAMILY_2"/>
    <property type="match status" value="1"/>
</dbReference>
<dbReference type="EMBL" id="WJEE01000020">
    <property type="protein sequence ID" value="MRI66771.1"/>
    <property type="molecule type" value="Genomic_DNA"/>
</dbReference>